<dbReference type="AlphaFoldDB" id="A0A1S3XWA1"/>
<feature type="compositionally biased region" description="Basic residues" evidence="1">
    <location>
        <begin position="92"/>
        <end position="101"/>
    </location>
</feature>
<reference evidence="2" key="1">
    <citation type="submission" date="2025-08" db="UniProtKB">
        <authorList>
            <consortium name="RefSeq"/>
        </authorList>
    </citation>
    <scope>IDENTIFICATION</scope>
</reference>
<feature type="region of interest" description="Disordered" evidence="1">
    <location>
        <begin position="1"/>
        <end position="112"/>
    </location>
</feature>
<dbReference type="KEGG" id="nta:107769290"/>
<feature type="compositionally biased region" description="Pro residues" evidence="1">
    <location>
        <begin position="37"/>
        <end position="47"/>
    </location>
</feature>
<gene>
    <name evidence="2" type="primary">LOC107769290</name>
</gene>
<feature type="compositionally biased region" description="Basic and acidic residues" evidence="1">
    <location>
        <begin position="102"/>
        <end position="112"/>
    </location>
</feature>
<organism evidence="2">
    <name type="scientific">Nicotiana tabacum</name>
    <name type="common">Common tobacco</name>
    <dbReference type="NCBI Taxonomy" id="4097"/>
    <lineage>
        <taxon>Eukaryota</taxon>
        <taxon>Viridiplantae</taxon>
        <taxon>Streptophyta</taxon>
        <taxon>Embryophyta</taxon>
        <taxon>Tracheophyta</taxon>
        <taxon>Spermatophyta</taxon>
        <taxon>Magnoliopsida</taxon>
        <taxon>eudicotyledons</taxon>
        <taxon>Gunneridae</taxon>
        <taxon>Pentapetalae</taxon>
        <taxon>asterids</taxon>
        <taxon>lamiids</taxon>
        <taxon>Solanales</taxon>
        <taxon>Solanaceae</taxon>
        <taxon>Nicotianoideae</taxon>
        <taxon>Nicotianeae</taxon>
        <taxon>Nicotiana</taxon>
    </lineage>
</organism>
<proteinExistence type="predicted"/>
<feature type="compositionally biased region" description="Basic and acidic residues" evidence="1">
    <location>
        <begin position="9"/>
        <end position="21"/>
    </location>
</feature>
<accession>A0A1S3XWA1</accession>
<name>A0A1S3XWA1_TOBAC</name>
<dbReference type="PaxDb" id="4097-A0A1S3XWA1"/>
<evidence type="ECO:0000256" key="1">
    <source>
        <dbReference type="SAM" id="MobiDB-lite"/>
    </source>
</evidence>
<evidence type="ECO:0000313" key="2">
    <source>
        <dbReference type="RefSeq" id="XP_016443982.1"/>
    </source>
</evidence>
<dbReference type="RefSeq" id="XP_016443982.1">
    <property type="nucleotide sequence ID" value="XM_016588496.1"/>
</dbReference>
<protein>
    <submittedName>
        <fullName evidence="2">Flocculation protein FLO11-like</fullName>
    </submittedName>
</protein>
<feature type="compositionally biased region" description="Polar residues" evidence="1">
    <location>
        <begin position="66"/>
        <end position="87"/>
    </location>
</feature>
<sequence>MSKSSQTSSKEKSSSKTEAKPKNMKPKPKKSEKSTSEPPPTPVPSPHIPSTVPAPSSFALVAPAIPTSTGPSSPKSHSHTPVSTSKFNYKPTKIKAASRKPAKSDKVVIRATTKEDTMNKEVVAKGESTSTTDQVKLPTSKLDDLVSAI</sequence>
<dbReference type="OrthoDB" id="10372457at2759"/>